<keyword evidence="4" id="KW-1185">Reference proteome</keyword>
<dbReference type="InterPro" id="IPR045339">
    <property type="entry name" value="DUF6534"/>
</dbReference>
<sequence>MPPPPKLLFGPMLIGAFLNTILYGVLVVQTFIYYQTYKKDATWLRYFVLYLFVLETLNTGFDIAMMYEPLVLNYGTPAALTYFPKMIAADPIITVCISTPIQAFIAWRIKIISRTTWIPIVICIFALISSAGGVWTCITVVSVRVFARKPELHWPALTWLLSSAISDVLITLALVWNLYRRKTGFDDTDSAINKIIRLTVQTGMITAIFAIADVVFFMISPRTTLNFIWDLALCKLYSNALVSTLNARVGWDRLINGHTMNNVLFGESMAGVTDTKFQFAHSIRTATHGQVRTTGVELEAVETGGTSLPERTRVDYDLDDPPKSSVLITAHAV</sequence>
<protein>
    <recommendedName>
        <fullName evidence="2">DUF6534 domain-containing protein</fullName>
    </recommendedName>
</protein>
<gene>
    <name evidence="3" type="ORF">HGRIS_000618</name>
</gene>
<organism evidence="3 4">
    <name type="scientific">Hohenbuehelia grisea</name>
    <dbReference type="NCBI Taxonomy" id="104357"/>
    <lineage>
        <taxon>Eukaryota</taxon>
        <taxon>Fungi</taxon>
        <taxon>Dikarya</taxon>
        <taxon>Basidiomycota</taxon>
        <taxon>Agaricomycotina</taxon>
        <taxon>Agaricomycetes</taxon>
        <taxon>Agaricomycetidae</taxon>
        <taxon>Agaricales</taxon>
        <taxon>Pleurotineae</taxon>
        <taxon>Pleurotaceae</taxon>
        <taxon>Hohenbuehelia</taxon>
    </lineage>
</organism>
<name>A0ABR3JS70_9AGAR</name>
<evidence type="ECO:0000313" key="3">
    <source>
        <dbReference type="EMBL" id="KAL0958479.1"/>
    </source>
</evidence>
<dbReference type="PANTHER" id="PTHR40465">
    <property type="entry name" value="CHROMOSOME 1, WHOLE GENOME SHOTGUN SEQUENCE"/>
    <property type="match status" value="1"/>
</dbReference>
<feature type="transmembrane region" description="Helical" evidence="1">
    <location>
        <begin position="46"/>
        <end position="67"/>
    </location>
</feature>
<keyword evidence="1" id="KW-0472">Membrane</keyword>
<feature type="transmembrane region" description="Helical" evidence="1">
    <location>
        <begin position="12"/>
        <end position="34"/>
    </location>
</feature>
<feature type="transmembrane region" description="Helical" evidence="1">
    <location>
        <begin position="119"/>
        <end position="147"/>
    </location>
</feature>
<keyword evidence="1" id="KW-1133">Transmembrane helix</keyword>
<proteinExistence type="predicted"/>
<feature type="transmembrane region" description="Helical" evidence="1">
    <location>
        <begin position="159"/>
        <end position="179"/>
    </location>
</feature>
<feature type="transmembrane region" description="Helical" evidence="1">
    <location>
        <begin position="200"/>
        <end position="219"/>
    </location>
</feature>
<keyword evidence="1" id="KW-0812">Transmembrane</keyword>
<dbReference type="EMBL" id="JASNQZ010000004">
    <property type="protein sequence ID" value="KAL0958479.1"/>
    <property type="molecule type" value="Genomic_DNA"/>
</dbReference>
<reference evidence="4" key="1">
    <citation type="submission" date="2024-06" db="EMBL/GenBank/DDBJ databases">
        <title>Multi-omics analyses provide insights into the biosynthesis of the anticancer antibiotic pleurotin in Hohenbuehelia grisea.</title>
        <authorList>
            <person name="Weaver J.A."/>
            <person name="Alberti F."/>
        </authorList>
    </citation>
    <scope>NUCLEOTIDE SEQUENCE [LARGE SCALE GENOMIC DNA]</scope>
    <source>
        <strain evidence="4">T-177</strain>
    </source>
</reference>
<evidence type="ECO:0000313" key="4">
    <source>
        <dbReference type="Proteomes" id="UP001556367"/>
    </source>
</evidence>
<dbReference type="Proteomes" id="UP001556367">
    <property type="component" value="Unassembled WGS sequence"/>
</dbReference>
<dbReference type="Pfam" id="PF20152">
    <property type="entry name" value="DUF6534"/>
    <property type="match status" value="1"/>
</dbReference>
<dbReference type="PANTHER" id="PTHR40465:SF1">
    <property type="entry name" value="DUF6534 DOMAIN-CONTAINING PROTEIN"/>
    <property type="match status" value="1"/>
</dbReference>
<evidence type="ECO:0000256" key="1">
    <source>
        <dbReference type="SAM" id="Phobius"/>
    </source>
</evidence>
<feature type="domain" description="DUF6534" evidence="2">
    <location>
        <begin position="163"/>
        <end position="248"/>
    </location>
</feature>
<accession>A0ABR3JS70</accession>
<evidence type="ECO:0000259" key="2">
    <source>
        <dbReference type="Pfam" id="PF20152"/>
    </source>
</evidence>
<feature type="transmembrane region" description="Helical" evidence="1">
    <location>
        <begin position="87"/>
        <end position="107"/>
    </location>
</feature>
<comment type="caution">
    <text evidence="3">The sequence shown here is derived from an EMBL/GenBank/DDBJ whole genome shotgun (WGS) entry which is preliminary data.</text>
</comment>